<dbReference type="OrthoDB" id="1845384at2759"/>
<comment type="caution">
    <text evidence="2">The sequence shown here is derived from an EMBL/GenBank/DDBJ whole genome shotgun (WGS) entry which is preliminary data.</text>
</comment>
<dbReference type="AlphaFoldDB" id="A0A9J5Z7J8"/>
<reference evidence="2 3" key="1">
    <citation type="submission" date="2020-09" db="EMBL/GenBank/DDBJ databases">
        <title>De no assembly of potato wild relative species, Solanum commersonii.</title>
        <authorList>
            <person name="Cho K."/>
        </authorList>
    </citation>
    <scope>NUCLEOTIDE SEQUENCE [LARGE SCALE GENOMIC DNA]</scope>
    <source>
        <strain evidence="2">LZ3.2</strain>
        <tissue evidence="2">Leaf</tissue>
    </source>
</reference>
<evidence type="ECO:0000313" key="2">
    <source>
        <dbReference type="EMBL" id="KAG5608995.1"/>
    </source>
</evidence>
<feature type="region of interest" description="Disordered" evidence="1">
    <location>
        <begin position="21"/>
        <end position="48"/>
    </location>
</feature>
<evidence type="ECO:0000313" key="3">
    <source>
        <dbReference type="Proteomes" id="UP000824120"/>
    </source>
</evidence>
<dbReference type="EMBL" id="JACXVP010000004">
    <property type="protein sequence ID" value="KAG5608995.1"/>
    <property type="molecule type" value="Genomic_DNA"/>
</dbReference>
<dbReference type="PANTHER" id="PTHR47718:SF17">
    <property type="entry name" value="PROTEIN FAR1-RELATED SEQUENCE 5-LIKE"/>
    <property type="match status" value="1"/>
</dbReference>
<accession>A0A9J5Z7J8</accession>
<dbReference type="Proteomes" id="UP000824120">
    <property type="component" value="Chromosome 4"/>
</dbReference>
<protein>
    <recommendedName>
        <fullName evidence="4">FAR1 domain-containing protein</fullName>
    </recommendedName>
</protein>
<evidence type="ECO:0008006" key="4">
    <source>
        <dbReference type="Google" id="ProtNLM"/>
    </source>
</evidence>
<proteinExistence type="predicted"/>
<feature type="compositionally biased region" description="Acidic residues" evidence="1">
    <location>
        <begin position="76"/>
        <end position="97"/>
    </location>
</feature>
<feature type="region of interest" description="Disordered" evidence="1">
    <location>
        <begin position="66"/>
        <end position="97"/>
    </location>
</feature>
<evidence type="ECO:0000256" key="1">
    <source>
        <dbReference type="SAM" id="MobiDB-lite"/>
    </source>
</evidence>
<gene>
    <name evidence="2" type="ORF">H5410_020276</name>
</gene>
<dbReference type="PANTHER" id="PTHR47718">
    <property type="entry name" value="OS01G0519700 PROTEIN"/>
    <property type="match status" value="1"/>
</dbReference>
<sequence>MESTSRNSQLNDLLNNVLGLDEDDSLLSQNDEHHEDSDDAYNGPEHYLHSDDEDVINKLFEEMNQSEQKESISVSDGEEYEAEKECEEQIDSANDDNFSDQQYMKGPLVDMVYCSVESLFAFYIEYSRLNGFGVLKKTSKKRGCEYTRKISKALKRKLEAYDIAEIRPAKSIRLLEVQAGGPDRMGCTPKDCRNYILQQRRMRTLSCDAATIQKFFALMQMKDDEFFL</sequence>
<name>A0A9J5Z7J8_SOLCO</name>
<organism evidence="2 3">
    <name type="scientific">Solanum commersonii</name>
    <name type="common">Commerson's wild potato</name>
    <name type="synonym">Commerson's nightshade</name>
    <dbReference type="NCBI Taxonomy" id="4109"/>
    <lineage>
        <taxon>Eukaryota</taxon>
        <taxon>Viridiplantae</taxon>
        <taxon>Streptophyta</taxon>
        <taxon>Embryophyta</taxon>
        <taxon>Tracheophyta</taxon>
        <taxon>Spermatophyta</taxon>
        <taxon>Magnoliopsida</taxon>
        <taxon>eudicotyledons</taxon>
        <taxon>Gunneridae</taxon>
        <taxon>Pentapetalae</taxon>
        <taxon>asterids</taxon>
        <taxon>lamiids</taxon>
        <taxon>Solanales</taxon>
        <taxon>Solanaceae</taxon>
        <taxon>Solanoideae</taxon>
        <taxon>Solaneae</taxon>
        <taxon>Solanum</taxon>
    </lineage>
</organism>
<keyword evidence="3" id="KW-1185">Reference proteome</keyword>